<dbReference type="InterPro" id="IPR056531">
    <property type="entry name" value="HVO_A0563_N"/>
</dbReference>
<dbReference type="STRING" id="273116.gene:9381009"/>
<dbReference type="PhylomeDB" id="Q97C66"/>
<organism evidence="3 4">
    <name type="scientific">Thermoplasma volcanium (strain ATCC 51530 / DSM 4299 / JCM 9571 / NBRC 15438 / GSS1)</name>
    <dbReference type="NCBI Taxonomy" id="273116"/>
    <lineage>
        <taxon>Archaea</taxon>
        <taxon>Methanobacteriati</taxon>
        <taxon>Thermoplasmatota</taxon>
        <taxon>Thermoplasmata</taxon>
        <taxon>Thermoplasmatales</taxon>
        <taxon>Thermoplasmataceae</taxon>
        <taxon>Thermoplasma</taxon>
    </lineage>
</organism>
<dbReference type="PANTHER" id="PTHR34236:SF1">
    <property type="entry name" value="DIMETHYL SULFOXIDE REDUCTASE TRANSCRIPTIONAL ACTIVATOR"/>
    <property type="match status" value="1"/>
</dbReference>
<dbReference type="InterPro" id="IPR013324">
    <property type="entry name" value="RNA_pol_sigma_r3/r4-like"/>
</dbReference>
<gene>
    <name evidence="3" type="ORF">TVG0247983</name>
</gene>
<sequence length="232" mass="26831">MDEIEMDLENDLPFCKLSKDFPQVSFYRWCNSAIDYLEFYGNKEDLDSLEKYVPEIEKSLNTNSLYRSRSGGRLSVILSCRCNVSNSTIRKAEHHNLMWKAPVFYNGGHEKLSVISPRSEDFLGLFKDLEDVGKVRITKKIEVDPDLVRDIYSISLSDLFSDLTEKQLRYLVSAYHNGYFDVPKRTNIVELAKQFNISYSTLQEHLEKAVNKIMKGIEPYLTIALQMMGGKE</sequence>
<reference evidence="3 4" key="2">
    <citation type="journal article" date="2000" name="Proc. Natl. Acad. Sci. U.S.A.">
        <title>Archaeal adaptation to higher temperatures revealed by genomic sequence of Thermoplasma volcanium.</title>
        <authorList>
            <person name="Kawashima T."/>
            <person name="Amano N."/>
            <person name="Koike H."/>
            <person name="Makino S."/>
            <person name="Higuchi S."/>
            <person name="Kawashima-Ohya Y."/>
            <person name="Watanabe K."/>
            <person name="Yamazaki M."/>
            <person name="Kanehori K."/>
            <person name="Kawamoto T."/>
            <person name="Nunoshiba T."/>
            <person name="Yamamoto Y."/>
            <person name="Aramaki H."/>
            <person name="Makino K."/>
            <person name="Suzuki M."/>
        </authorList>
    </citation>
    <scope>NUCLEOTIDE SEQUENCE [LARGE SCALE GENOMIC DNA]</scope>
    <source>
        <strain evidence="4">ATCC 51530 / DSM 4299 / JCM 9571 / NBRC 15438 / GSS1</strain>
    </source>
</reference>
<dbReference type="PaxDb" id="273116-14324452"/>
<keyword evidence="4" id="KW-1185">Reference proteome</keyword>
<dbReference type="Pfam" id="PF24280">
    <property type="entry name" value="HVO_A0563_N"/>
    <property type="match status" value="1"/>
</dbReference>
<proteinExistence type="predicted"/>
<dbReference type="GeneID" id="1440752"/>
<dbReference type="KEGG" id="tvo:TVG0247983"/>
<dbReference type="Pfam" id="PF04967">
    <property type="entry name" value="HTH_10"/>
    <property type="match status" value="1"/>
</dbReference>
<evidence type="ECO:0000259" key="2">
    <source>
        <dbReference type="Pfam" id="PF24280"/>
    </source>
</evidence>
<dbReference type="InterPro" id="IPR007050">
    <property type="entry name" value="HTH_bacterioopsin"/>
</dbReference>
<dbReference type="EMBL" id="BA000011">
    <property type="protein sequence ID" value="BAB59380.1"/>
    <property type="molecule type" value="Genomic_DNA"/>
</dbReference>
<name>Q97C66_THEVO</name>
<dbReference type="OrthoDB" id="56014at2157"/>
<feature type="domain" description="HVO-A0563 N-terminal" evidence="2">
    <location>
        <begin position="6"/>
        <end position="144"/>
    </location>
</feature>
<protein>
    <submittedName>
        <fullName evidence="3">Uncharacterized protein</fullName>
    </submittedName>
</protein>
<dbReference type="RefSeq" id="WP_010916492.1">
    <property type="nucleotide sequence ID" value="NC_002689.2"/>
</dbReference>
<evidence type="ECO:0000259" key="1">
    <source>
        <dbReference type="Pfam" id="PF04967"/>
    </source>
</evidence>
<dbReference type="HOGENOM" id="CLU_1154393_0_0_2"/>
<evidence type="ECO:0000313" key="4">
    <source>
        <dbReference type="Proteomes" id="UP000001017"/>
    </source>
</evidence>
<dbReference type="eggNOG" id="arCOG02274">
    <property type="taxonomic scope" value="Archaea"/>
</dbReference>
<dbReference type="Proteomes" id="UP000001017">
    <property type="component" value="Chromosome"/>
</dbReference>
<dbReference type="PANTHER" id="PTHR34236">
    <property type="entry name" value="DIMETHYL SULFOXIDE REDUCTASE TRANSCRIPTIONAL ACTIVATOR"/>
    <property type="match status" value="1"/>
</dbReference>
<reference evidence="3 4" key="1">
    <citation type="journal article" date="1999" name="Proc. Jpn. Acad.">
        <title>Determination of the complete genomic DNA sequence of Thermoplasma volvanium GSS1.</title>
        <authorList>
            <person name="Kawashima T."/>
            <person name="Yamamoto Y."/>
            <person name="Aramaki H."/>
            <person name="Nunoshiba T."/>
            <person name="Kawamoto T."/>
            <person name="Watanabe K."/>
            <person name="Yamazaki M."/>
            <person name="Kanehori K."/>
            <person name="Amano N."/>
            <person name="Ohya Y."/>
            <person name="Makino K."/>
            <person name="Suzuki M."/>
        </authorList>
    </citation>
    <scope>NUCLEOTIDE SEQUENCE [LARGE SCALE GENOMIC DNA]</scope>
    <source>
        <strain evidence="4">ATCC 51530 / DSM 4299 / JCM 9571 / NBRC 15438 / GSS1</strain>
    </source>
</reference>
<evidence type="ECO:0000313" key="3">
    <source>
        <dbReference type="EMBL" id="BAB59380.1"/>
    </source>
</evidence>
<dbReference type="AlphaFoldDB" id="Q97C66"/>
<accession>Q97C66</accession>
<dbReference type="SUPFAM" id="SSF88659">
    <property type="entry name" value="Sigma3 and sigma4 domains of RNA polymerase sigma factors"/>
    <property type="match status" value="1"/>
</dbReference>
<feature type="domain" description="HTH bat-type" evidence="1">
    <location>
        <begin position="163"/>
        <end position="215"/>
    </location>
</feature>